<feature type="transmembrane region" description="Helical" evidence="1">
    <location>
        <begin position="145"/>
        <end position="168"/>
    </location>
</feature>
<dbReference type="RefSeq" id="WP_025386186.1">
    <property type="nucleotide sequence ID" value="NZ_CP004006.1"/>
</dbReference>
<keyword evidence="3" id="KW-1185">Reference proteome</keyword>
<dbReference type="STRING" id="1268635.Loa_02187"/>
<evidence type="ECO:0000313" key="2">
    <source>
        <dbReference type="EMBL" id="AHE67729.1"/>
    </source>
</evidence>
<proteinExistence type="predicted"/>
<dbReference type="HOGENOM" id="CLU_1439461_0_0_6"/>
<accession>W0BH31</accession>
<sequence length="188" mass="22773">MKSHKTLNHSGKTPLKYQLLWILWSFFFLSQAIAPVFAKNNPLKDHTWPNKEQLHVIEQTIQNYPLEKQLIYPHRRFLNNAQPINVVKQVFDKEQNYSQITFQEEVKFFLTTFEKPVKFILSVFMKDVVFSNVISQTFINFEWAFFMKMLLLLITSLIIRLIFTRLFLKNSQFLRLKIYECQFYRCQF</sequence>
<dbReference type="KEGG" id="lok:Loa_02187"/>
<evidence type="ECO:0000313" key="3">
    <source>
        <dbReference type="Proteomes" id="UP000018838"/>
    </source>
</evidence>
<reference evidence="2 3" key="1">
    <citation type="journal article" date="2013" name="Int. J. Med. Microbiol.">
        <title>Legionella oakridgensis ATCC 33761 genome sequence and phenotypic characterization reveals its replication capacity in amoebae.</title>
        <authorList>
            <person name="Brzuszkiewicz E."/>
            <person name="Schulz T."/>
            <person name="Rydzewski K."/>
            <person name="Daniel R."/>
            <person name="Gillmaier N."/>
            <person name="Dittmann C."/>
            <person name="Holland G."/>
            <person name="Schunder E."/>
            <person name="Lautner M."/>
            <person name="Eisenreich W."/>
            <person name="Luck C."/>
            <person name="Heuner K."/>
        </authorList>
    </citation>
    <scope>NUCLEOTIDE SEQUENCE [LARGE SCALE GENOMIC DNA]</scope>
    <source>
        <strain>OR-10</strain>
        <strain evidence="3">ATCC 33761</strain>
    </source>
</reference>
<keyword evidence="1" id="KW-1133">Transmembrane helix</keyword>
<keyword evidence="1" id="KW-0472">Membrane</keyword>
<name>W0BH31_9GAMM</name>
<dbReference type="AlphaFoldDB" id="W0BH31"/>
<protein>
    <submittedName>
        <fullName evidence="2">Uncharacterized protein</fullName>
    </submittedName>
</protein>
<dbReference type="Proteomes" id="UP000018838">
    <property type="component" value="Chromosome"/>
</dbReference>
<organism evidence="2 3">
    <name type="scientific">Legionella oakridgensis ATCC 33761 = DSM 21215</name>
    <dbReference type="NCBI Taxonomy" id="1268635"/>
    <lineage>
        <taxon>Bacteria</taxon>
        <taxon>Pseudomonadati</taxon>
        <taxon>Pseudomonadota</taxon>
        <taxon>Gammaproteobacteria</taxon>
        <taxon>Legionellales</taxon>
        <taxon>Legionellaceae</taxon>
        <taxon>Legionella</taxon>
    </lineage>
</organism>
<dbReference type="PATRIC" id="fig|1268635.3.peg.2237"/>
<gene>
    <name evidence="2" type="ORF">Loa_02187</name>
</gene>
<dbReference type="EMBL" id="CP004006">
    <property type="protein sequence ID" value="AHE67729.1"/>
    <property type="molecule type" value="Genomic_DNA"/>
</dbReference>
<evidence type="ECO:0000256" key="1">
    <source>
        <dbReference type="SAM" id="Phobius"/>
    </source>
</evidence>
<keyword evidence="1" id="KW-0812">Transmembrane</keyword>